<reference evidence="1" key="3">
    <citation type="submission" date="2022-06" db="UniProtKB">
        <authorList>
            <consortium name="EnsemblPlants"/>
        </authorList>
    </citation>
    <scope>IDENTIFICATION</scope>
</reference>
<protein>
    <submittedName>
        <fullName evidence="1">Uncharacterized protein</fullName>
    </submittedName>
</protein>
<keyword evidence="2" id="KW-1185">Reference proteome</keyword>
<sequence length="76" mass="9406">MRSWRHKTHMMFTSMVAVRSIDRFLMSSKIEKRHDVPWLDEMHMSAFFCVLLEHGLHHYILRFKRYMDDYMGAWQV</sequence>
<dbReference type="EnsemblPlants" id="TuG1812G0400000214.01.T02">
    <property type="protein sequence ID" value="TuG1812G0400000214.01.T02"/>
    <property type="gene ID" value="TuG1812G0400000214.01"/>
</dbReference>
<evidence type="ECO:0000313" key="2">
    <source>
        <dbReference type="Proteomes" id="UP000015106"/>
    </source>
</evidence>
<name>A0A8R7PZ14_TRIUA</name>
<reference evidence="2" key="1">
    <citation type="journal article" date="2013" name="Nature">
        <title>Draft genome of the wheat A-genome progenitor Triticum urartu.</title>
        <authorList>
            <person name="Ling H.Q."/>
            <person name="Zhao S."/>
            <person name="Liu D."/>
            <person name="Wang J."/>
            <person name="Sun H."/>
            <person name="Zhang C."/>
            <person name="Fan H."/>
            <person name="Li D."/>
            <person name="Dong L."/>
            <person name="Tao Y."/>
            <person name="Gao C."/>
            <person name="Wu H."/>
            <person name="Li Y."/>
            <person name="Cui Y."/>
            <person name="Guo X."/>
            <person name="Zheng S."/>
            <person name="Wang B."/>
            <person name="Yu K."/>
            <person name="Liang Q."/>
            <person name="Yang W."/>
            <person name="Lou X."/>
            <person name="Chen J."/>
            <person name="Feng M."/>
            <person name="Jian J."/>
            <person name="Zhang X."/>
            <person name="Luo G."/>
            <person name="Jiang Y."/>
            <person name="Liu J."/>
            <person name="Wang Z."/>
            <person name="Sha Y."/>
            <person name="Zhang B."/>
            <person name="Wu H."/>
            <person name="Tang D."/>
            <person name="Shen Q."/>
            <person name="Xue P."/>
            <person name="Zou S."/>
            <person name="Wang X."/>
            <person name="Liu X."/>
            <person name="Wang F."/>
            <person name="Yang Y."/>
            <person name="An X."/>
            <person name="Dong Z."/>
            <person name="Zhang K."/>
            <person name="Zhang X."/>
            <person name="Luo M.C."/>
            <person name="Dvorak J."/>
            <person name="Tong Y."/>
            <person name="Wang J."/>
            <person name="Yang H."/>
            <person name="Li Z."/>
            <person name="Wang D."/>
            <person name="Zhang A."/>
            <person name="Wang J."/>
        </authorList>
    </citation>
    <scope>NUCLEOTIDE SEQUENCE</scope>
    <source>
        <strain evidence="2">cv. G1812</strain>
    </source>
</reference>
<dbReference type="AlphaFoldDB" id="A0A8R7PZ14"/>
<dbReference type="Gramene" id="TuG1812G0400000214.01.T02">
    <property type="protein sequence ID" value="TuG1812G0400000214.01.T02"/>
    <property type="gene ID" value="TuG1812G0400000214.01"/>
</dbReference>
<reference evidence="1" key="2">
    <citation type="submission" date="2018-03" db="EMBL/GenBank/DDBJ databases">
        <title>The Triticum urartu genome reveals the dynamic nature of wheat genome evolution.</title>
        <authorList>
            <person name="Ling H."/>
            <person name="Ma B."/>
            <person name="Shi X."/>
            <person name="Liu H."/>
            <person name="Dong L."/>
            <person name="Sun H."/>
            <person name="Cao Y."/>
            <person name="Gao Q."/>
            <person name="Zheng S."/>
            <person name="Li Y."/>
            <person name="Yu Y."/>
            <person name="Du H."/>
            <person name="Qi M."/>
            <person name="Li Y."/>
            <person name="Yu H."/>
            <person name="Cui Y."/>
            <person name="Wang N."/>
            <person name="Chen C."/>
            <person name="Wu H."/>
            <person name="Zhao Y."/>
            <person name="Zhang J."/>
            <person name="Li Y."/>
            <person name="Zhou W."/>
            <person name="Zhang B."/>
            <person name="Hu W."/>
            <person name="Eijk M."/>
            <person name="Tang J."/>
            <person name="Witsenboer H."/>
            <person name="Zhao S."/>
            <person name="Li Z."/>
            <person name="Zhang A."/>
            <person name="Wang D."/>
            <person name="Liang C."/>
        </authorList>
    </citation>
    <scope>NUCLEOTIDE SEQUENCE [LARGE SCALE GENOMIC DNA]</scope>
    <source>
        <strain evidence="1">cv. G1812</strain>
    </source>
</reference>
<proteinExistence type="predicted"/>
<evidence type="ECO:0000313" key="1">
    <source>
        <dbReference type="EnsemblPlants" id="TuG1812G0400000214.01.T02"/>
    </source>
</evidence>
<organism evidence="1 2">
    <name type="scientific">Triticum urartu</name>
    <name type="common">Red wild einkorn</name>
    <name type="synonym">Crithodium urartu</name>
    <dbReference type="NCBI Taxonomy" id="4572"/>
    <lineage>
        <taxon>Eukaryota</taxon>
        <taxon>Viridiplantae</taxon>
        <taxon>Streptophyta</taxon>
        <taxon>Embryophyta</taxon>
        <taxon>Tracheophyta</taxon>
        <taxon>Spermatophyta</taxon>
        <taxon>Magnoliopsida</taxon>
        <taxon>Liliopsida</taxon>
        <taxon>Poales</taxon>
        <taxon>Poaceae</taxon>
        <taxon>BOP clade</taxon>
        <taxon>Pooideae</taxon>
        <taxon>Triticodae</taxon>
        <taxon>Triticeae</taxon>
        <taxon>Triticinae</taxon>
        <taxon>Triticum</taxon>
    </lineage>
</organism>
<accession>A0A8R7PZ14</accession>
<dbReference type="Proteomes" id="UP000015106">
    <property type="component" value="Chromosome 4"/>
</dbReference>